<dbReference type="Pfam" id="PF01547">
    <property type="entry name" value="SBP_bac_1"/>
    <property type="match status" value="1"/>
</dbReference>
<organism evidence="1 2">
    <name type="scientific">Cohnella candidum</name>
    <dbReference type="NCBI Taxonomy" id="2674991"/>
    <lineage>
        <taxon>Bacteria</taxon>
        <taxon>Bacillati</taxon>
        <taxon>Bacillota</taxon>
        <taxon>Bacilli</taxon>
        <taxon>Bacillales</taxon>
        <taxon>Paenibacillaceae</taxon>
        <taxon>Cohnella</taxon>
    </lineage>
</organism>
<dbReference type="PROSITE" id="PS51257">
    <property type="entry name" value="PROKAR_LIPOPROTEIN"/>
    <property type="match status" value="1"/>
</dbReference>
<dbReference type="InterPro" id="IPR006059">
    <property type="entry name" value="SBP"/>
</dbReference>
<dbReference type="KEGG" id="coh:EAV92_13300"/>
<evidence type="ECO:0000313" key="1">
    <source>
        <dbReference type="EMBL" id="AYQ73466.1"/>
    </source>
</evidence>
<proteinExistence type="predicted"/>
<dbReference type="PANTHER" id="PTHR43649">
    <property type="entry name" value="ARABINOSE-BINDING PROTEIN-RELATED"/>
    <property type="match status" value="1"/>
</dbReference>
<dbReference type="RefSeq" id="WP_123041548.1">
    <property type="nucleotide sequence ID" value="NZ_CP033433.1"/>
</dbReference>
<dbReference type="EMBL" id="CP033433">
    <property type="protein sequence ID" value="AYQ73466.1"/>
    <property type="molecule type" value="Genomic_DNA"/>
</dbReference>
<dbReference type="InterPro" id="IPR050490">
    <property type="entry name" value="Bact_solute-bd_prot1"/>
</dbReference>
<gene>
    <name evidence="1" type="ORF">EAV92_13300</name>
</gene>
<protein>
    <submittedName>
        <fullName evidence="1">ABC transporter substrate-binding protein</fullName>
    </submittedName>
</protein>
<dbReference type="AlphaFoldDB" id="A0A3G3JYY5"/>
<reference evidence="1 2" key="1">
    <citation type="submission" date="2018-10" db="EMBL/GenBank/DDBJ databases">
        <title>Genome Sequence of Cohnella sp.</title>
        <authorList>
            <person name="Srinivasan S."/>
            <person name="Kim M.K."/>
        </authorList>
    </citation>
    <scope>NUCLEOTIDE SEQUENCE [LARGE SCALE GENOMIC DNA]</scope>
    <source>
        <strain evidence="1 2">18JY8-7</strain>
    </source>
</reference>
<dbReference type="Gene3D" id="3.40.190.10">
    <property type="entry name" value="Periplasmic binding protein-like II"/>
    <property type="match status" value="1"/>
</dbReference>
<keyword evidence="2" id="KW-1185">Reference proteome</keyword>
<dbReference type="CDD" id="cd14748">
    <property type="entry name" value="PBP2_UgpB"/>
    <property type="match status" value="1"/>
</dbReference>
<dbReference type="PANTHER" id="PTHR43649:SF12">
    <property type="entry name" value="DIACETYLCHITOBIOSE BINDING PROTEIN DASA"/>
    <property type="match status" value="1"/>
</dbReference>
<evidence type="ECO:0000313" key="2">
    <source>
        <dbReference type="Proteomes" id="UP000269097"/>
    </source>
</evidence>
<dbReference type="SUPFAM" id="SSF53850">
    <property type="entry name" value="Periplasmic binding protein-like II"/>
    <property type="match status" value="1"/>
</dbReference>
<accession>A0A3G3JYY5</accession>
<dbReference type="Proteomes" id="UP000269097">
    <property type="component" value="Chromosome"/>
</dbReference>
<name>A0A3G3JYY5_9BACL</name>
<sequence>MTKIARGALALLLAVLLFAVGGCGNVVRSEGPDVDKLLNAPNSDAGGDKIVLRLWSFHQAMEYDFWQWLAKEYEKEHPQVEIRVEYVSSDDYFSSTRLLSALASGQGPDIFFVSPATIKRFVDADYLYPLTDYFTPEIRSDFNPVALDSVTVANNIYAVPFETELLGLFYNEDMFKSHGLQPPKTWDDMMKAARILKSPGVTGLTIETYDGVFQNFSWLPFLWQTGSDLLSEDGRSSALTGSRAKSMYAFFRSMVEQGLINLRPSRPTTDIGILASGETAMQVSGSWNIRMLETEFKDQPIGVVPLPLPEGGAPVTISGGWKMAANRQSEHAEEAAKFIMWAFAGKPEIPLKWVSETKFAYSPRKSVMEAGQDFYRKGLREVFTDQIYGTERAEPRLPEDINRIFSDSLQQLLFGTATPEEIVRKADQRIQSSLDASLK</sequence>